<evidence type="ECO:0000313" key="1">
    <source>
        <dbReference type="EMBL" id="OJA10939.1"/>
    </source>
</evidence>
<sequence length="19" mass="2213">MDAYRRGPNGKQAADYWLT</sequence>
<name>A0A1J8PT58_9AGAM</name>
<keyword evidence="2" id="KW-1185">Reference proteome</keyword>
<comment type="caution">
    <text evidence="1">The sequence shown here is derived from an EMBL/GenBank/DDBJ whole genome shotgun (WGS) entry which is preliminary data.</text>
</comment>
<organism evidence="1 2">
    <name type="scientific">Rhizopogon vesiculosus</name>
    <dbReference type="NCBI Taxonomy" id="180088"/>
    <lineage>
        <taxon>Eukaryota</taxon>
        <taxon>Fungi</taxon>
        <taxon>Dikarya</taxon>
        <taxon>Basidiomycota</taxon>
        <taxon>Agaricomycotina</taxon>
        <taxon>Agaricomycetes</taxon>
        <taxon>Agaricomycetidae</taxon>
        <taxon>Boletales</taxon>
        <taxon>Suillineae</taxon>
        <taxon>Rhizopogonaceae</taxon>
        <taxon>Rhizopogon</taxon>
    </lineage>
</organism>
<evidence type="ECO:0000313" key="2">
    <source>
        <dbReference type="Proteomes" id="UP000183567"/>
    </source>
</evidence>
<dbReference type="AlphaFoldDB" id="A0A1J8PT58"/>
<dbReference type="Proteomes" id="UP000183567">
    <property type="component" value="Unassembled WGS sequence"/>
</dbReference>
<proteinExistence type="predicted"/>
<reference evidence="1 2" key="1">
    <citation type="submission" date="2016-03" db="EMBL/GenBank/DDBJ databases">
        <title>Comparative genomics of the ectomycorrhizal sister species Rhizopogon vinicolor and Rhizopogon vesiculosus (Basidiomycota: Boletales) reveals a divergence of the mating type B locus.</title>
        <authorList>
            <person name="Mujic A.B."/>
            <person name="Kuo A."/>
            <person name="Tritt A."/>
            <person name="Lipzen A."/>
            <person name="Chen C."/>
            <person name="Johnson J."/>
            <person name="Sharma A."/>
            <person name="Barry K."/>
            <person name="Grigoriev I.V."/>
            <person name="Spatafora J.W."/>
        </authorList>
    </citation>
    <scope>NUCLEOTIDE SEQUENCE [LARGE SCALE GENOMIC DNA]</scope>
    <source>
        <strain evidence="1 2">AM-OR11-056</strain>
    </source>
</reference>
<protein>
    <submittedName>
        <fullName evidence="1">Uncharacterized protein</fullName>
    </submittedName>
</protein>
<accession>A0A1J8PT58</accession>
<gene>
    <name evidence="1" type="ORF">AZE42_13774</name>
</gene>
<dbReference type="EMBL" id="LVVM01005307">
    <property type="protein sequence ID" value="OJA10939.1"/>
    <property type="molecule type" value="Genomic_DNA"/>
</dbReference>